<dbReference type="Proteomes" id="UP000275267">
    <property type="component" value="Unassembled WGS sequence"/>
</dbReference>
<feature type="compositionally biased region" description="Basic residues" evidence="1">
    <location>
        <begin position="127"/>
        <end position="136"/>
    </location>
</feature>
<dbReference type="PANTHER" id="PTHR35096:SF10">
    <property type="entry name" value="OS03G0308700 PROTEIN"/>
    <property type="match status" value="1"/>
</dbReference>
<feature type="compositionally biased region" description="Pro residues" evidence="1">
    <location>
        <begin position="320"/>
        <end position="358"/>
    </location>
</feature>
<dbReference type="Pfam" id="PF25042">
    <property type="entry name" value="DUF7787"/>
    <property type="match status" value="1"/>
</dbReference>
<feature type="compositionally biased region" description="Pro residues" evidence="1">
    <location>
        <begin position="373"/>
        <end position="386"/>
    </location>
</feature>
<evidence type="ECO:0000259" key="2">
    <source>
        <dbReference type="Pfam" id="PF25042"/>
    </source>
</evidence>
<dbReference type="PANTHER" id="PTHR35096">
    <property type="entry name" value="BNAA08G28570D PROTEIN"/>
    <property type="match status" value="1"/>
</dbReference>
<dbReference type="EMBL" id="PQIB02000001">
    <property type="protein sequence ID" value="RLN41526.1"/>
    <property type="molecule type" value="Genomic_DNA"/>
</dbReference>
<dbReference type="InterPro" id="IPR056689">
    <property type="entry name" value="DUF7787"/>
</dbReference>
<feature type="region of interest" description="Disordered" evidence="1">
    <location>
        <begin position="124"/>
        <end position="223"/>
    </location>
</feature>
<dbReference type="AlphaFoldDB" id="A0A3L6TPC9"/>
<comment type="caution">
    <text evidence="3">The sequence shown here is derived from an EMBL/GenBank/DDBJ whole genome shotgun (WGS) entry which is preliminary data.</text>
</comment>
<sequence length="397" mass="43116">MKRKPLTLEKYHRFFLDPWGTRITIGQLNEILFVHGFIKHHHGRKGRIMECLVGQVDLLPPRRSTLHREALSAASPPSAATITAAQARDDVAAIGWVECPIGCVAAFGAPEPVERVPRPADFVLAGRRPRSKRTRRSAYGPPSDVPASTKVKANVIVKEEPEPELLSLPPPPPPPPPFWMRSPTPPPPPSPPPLPSPPPPPQDVAPRPSPPCQPQPTLAPIPLPPAWGTPTVLSHPSQLFWGLPLPTLQGPAPGWSVPRVPPSYPAPFWGAPSVLPPLPPHVPWRWPPTTAPTAHPPMHLLQSPLSLLLHRPQPHLQGQHPPPALPQTPPPPMQHHPPPNFYGQHPPPALLQTPPPPMQMQVRRPPPHLLGQQPPPALPQTPPPPGVSSGRPAFPVL</sequence>
<reference evidence="4" key="1">
    <citation type="journal article" date="2019" name="Nat. Commun.">
        <title>The genome of broomcorn millet.</title>
        <authorList>
            <person name="Zou C."/>
            <person name="Miki D."/>
            <person name="Li D."/>
            <person name="Tang Q."/>
            <person name="Xiao L."/>
            <person name="Rajput S."/>
            <person name="Deng P."/>
            <person name="Jia W."/>
            <person name="Huang R."/>
            <person name="Zhang M."/>
            <person name="Sun Y."/>
            <person name="Hu J."/>
            <person name="Fu X."/>
            <person name="Schnable P.S."/>
            <person name="Li F."/>
            <person name="Zhang H."/>
            <person name="Feng B."/>
            <person name="Zhu X."/>
            <person name="Liu R."/>
            <person name="Schnable J.C."/>
            <person name="Zhu J.-K."/>
            <person name="Zhang H."/>
        </authorList>
    </citation>
    <scope>NUCLEOTIDE SEQUENCE [LARGE SCALE GENOMIC DNA]</scope>
</reference>
<accession>A0A3L6TPC9</accession>
<dbReference type="STRING" id="4540.A0A3L6TPC9"/>
<proteinExistence type="predicted"/>
<name>A0A3L6TPC9_PANMI</name>
<gene>
    <name evidence="3" type="ORF">C2845_PM01G12450</name>
</gene>
<protein>
    <recommendedName>
        <fullName evidence="2">DUF7787 domain-containing protein</fullName>
    </recommendedName>
</protein>
<dbReference type="PRINTS" id="PR01217">
    <property type="entry name" value="PRICHEXTENSN"/>
</dbReference>
<feature type="compositionally biased region" description="Pro residues" evidence="1">
    <location>
        <begin position="168"/>
        <end position="223"/>
    </location>
</feature>
<evidence type="ECO:0000313" key="3">
    <source>
        <dbReference type="EMBL" id="RLN41526.1"/>
    </source>
</evidence>
<feature type="region of interest" description="Disordered" evidence="1">
    <location>
        <begin position="312"/>
        <end position="397"/>
    </location>
</feature>
<evidence type="ECO:0000256" key="1">
    <source>
        <dbReference type="SAM" id="MobiDB-lite"/>
    </source>
</evidence>
<dbReference type="OrthoDB" id="692230at2759"/>
<organism evidence="3 4">
    <name type="scientific">Panicum miliaceum</name>
    <name type="common">Proso millet</name>
    <name type="synonym">Broomcorn millet</name>
    <dbReference type="NCBI Taxonomy" id="4540"/>
    <lineage>
        <taxon>Eukaryota</taxon>
        <taxon>Viridiplantae</taxon>
        <taxon>Streptophyta</taxon>
        <taxon>Embryophyta</taxon>
        <taxon>Tracheophyta</taxon>
        <taxon>Spermatophyta</taxon>
        <taxon>Magnoliopsida</taxon>
        <taxon>Liliopsida</taxon>
        <taxon>Poales</taxon>
        <taxon>Poaceae</taxon>
        <taxon>PACMAD clade</taxon>
        <taxon>Panicoideae</taxon>
        <taxon>Panicodae</taxon>
        <taxon>Paniceae</taxon>
        <taxon>Panicinae</taxon>
        <taxon>Panicum</taxon>
        <taxon>Panicum sect. Panicum</taxon>
    </lineage>
</organism>
<evidence type="ECO:0000313" key="4">
    <source>
        <dbReference type="Proteomes" id="UP000275267"/>
    </source>
</evidence>
<keyword evidence="4" id="KW-1185">Reference proteome</keyword>
<feature type="domain" description="DUF7787" evidence="2">
    <location>
        <begin position="2"/>
        <end position="59"/>
    </location>
</feature>